<comment type="caution">
    <text evidence="4">The sequence shown here is derived from an EMBL/GenBank/DDBJ whole genome shotgun (WGS) entry which is preliminary data.</text>
</comment>
<dbReference type="Pfam" id="PF24883">
    <property type="entry name" value="NPHP3_N"/>
    <property type="match status" value="1"/>
</dbReference>
<protein>
    <recommendedName>
        <fullName evidence="3">Nephrocystin 3-like N-terminal domain-containing protein</fullName>
    </recommendedName>
</protein>
<dbReference type="AlphaFoldDB" id="A0A8H5CA54"/>
<proteinExistence type="predicted"/>
<dbReference type="EMBL" id="JAACJM010000216">
    <property type="protein sequence ID" value="KAF5337524.1"/>
    <property type="molecule type" value="Genomic_DNA"/>
</dbReference>
<feature type="region of interest" description="Disordered" evidence="2">
    <location>
        <begin position="1"/>
        <end position="42"/>
    </location>
</feature>
<evidence type="ECO:0000313" key="4">
    <source>
        <dbReference type="EMBL" id="KAF5337524.1"/>
    </source>
</evidence>
<dbReference type="InterPro" id="IPR027417">
    <property type="entry name" value="P-loop_NTPase"/>
</dbReference>
<keyword evidence="5" id="KW-1185">Reference proteome</keyword>
<evidence type="ECO:0000256" key="2">
    <source>
        <dbReference type="SAM" id="MobiDB-lite"/>
    </source>
</evidence>
<dbReference type="Gene3D" id="3.40.50.300">
    <property type="entry name" value="P-loop containing nucleotide triphosphate hydrolases"/>
    <property type="match status" value="1"/>
</dbReference>
<organism evidence="4 5">
    <name type="scientific">Tetrapyrgos nigripes</name>
    <dbReference type="NCBI Taxonomy" id="182062"/>
    <lineage>
        <taxon>Eukaryota</taxon>
        <taxon>Fungi</taxon>
        <taxon>Dikarya</taxon>
        <taxon>Basidiomycota</taxon>
        <taxon>Agaricomycotina</taxon>
        <taxon>Agaricomycetes</taxon>
        <taxon>Agaricomycetidae</taxon>
        <taxon>Agaricales</taxon>
        <taxon>Marasmiineae</taxon>
        <taxon>Marasmiaceae</taxon>
        <taxon>Tetrapyrgos</taxon>
    </lineage>
</organism>
<feature type="domain" description="Nephrocystin 3-like N-terminal" evidence="3">
    <location>
        <begin position="123"/>
        <end position="212"/>
    </location>
</feature>
<gene>
    <name evidence="4" type="ORF">D9758_016990</name>
</gene>
<sequence>MGTSEDGNDPQQGNNTIGHQIRNQSRNNSASQRQIQENSNTREQTIVSQSMFTNASNFTIPGVAIGNVGRDFIHTTNNNFGVPANQKEEILKQLKEKLNPIITPARKTDTCLPGTRVEVLQDLCNWIIEDTTSIAWIYGIAGTGKSAIAVSLASKIRDMEEEITLTLTFHCVKGQETSDVSNLVPTICYHLALVVTEYGQKISHIFKQEFHFLSKWRGF</sequence>
<dbReference type="InterPro" id="IPR056884">
    <property type="entry name" value="NPHP3-like_N"/>
</dbReference>
<dbReference type="OrthoDB" id="5106486at2759"/>
<accession>A0A8H5CA54</accession>
<evidence type="ECO:0000313" key="5">
    <source>
        <dbReference type="Proteomes" id="UP000559256"/>
    </source>
</evidence>
<evidence type="ECO:0000256" key="1">
    <source>
        <dbReference type="ARBA" id="ARBA00022737"/>
    </source>
</evidence>
<reference evidence="4 5" key="1">
    <citation type="journal article" date="2020" name="ISME J.">
        <title>Uncovering the hidden diversity of litter-decomposition mechanisms in mushroom-forming fungi.</title>
        <authorList>
            <person name="Floudas D."/>
            <person name="Bentzer J."/>
            <person name="Ahren D."/>
            <person name="Johansson T."/>
            <person name="Persson P."/>
            <person name="Tunlid A."/>
        </authorList>
    </citation>
    <scope>NUCLEOTIDE SEQUENCE [LARGE SCALE GENOMIC DNA]</scope>
    <source>
        <strain evidence="4 5">CBS 291.85</strain>
    </source>
</reference>
<keyword evidence="1" id="KW-0677">Repeat</keyword>
<dbReference type="SUPFAM" id="SSF52540">
    <property type="entry name" value="P-loop containing nucleoside triphosphate hydrolases"/>
    <property type="match status" value="1"/>
</dbReference>
<dbReference type="Proteomes" id="UP000559256">
    <property type="component" value="Unassembled WGS sequence"/>
</dbReference>
<evidence type="ECO:0000259" key="3">
    <source>
        <dbReference type="Pfam" id="PF24883"/>
    </source>
</evidence>
<name>A0A8H5CA54_9AGAR</name>